<dbReference type="EMBL" id="VLXZ01000013">
    <property type="protein sequence ID" value="TSB45225.1"/>
    <property type="molecule type" value="Genomic_DNA"/>
</dbReference>
<evidence type="ECO:0000313" key="2">
    <source>
        <dbReference type="Proteomes" id="UP000318521"/>
    </source>
</evidence>
<dbReference type="AlphaFoldDB" id="A0A553ZV67"/>
<organism evidence="1 2">
    <name type="scientific">Alkalicoccobacillus porphyridii</name>
    <dbReference type="NCBI Taxonomy" id="2597270"/>
    <lineage>
        <taxon>Bacteria</taxon>
        <taxon>Bacillati</taxon>
        <taxon>Bacillota</taxon>
        <taxon>Bacilli</taxon>
        <taxon>Bacillales</taxon>
        <taxon>Bacillaceae</taxon>
        <taxon>Alkalicoccobacillus</taxon>
    </lineage>
</organism>
<accession>A0A553ZV67</accession>
<protein>
    <submittedName>
        <fullName evidence="1">DUF5082 domain-containing protein</fullName>
    </submittedName>
</protein>
<reference evidence="1 2" key="1">
    <citation type="submission" date="2019-07" db="EMBL/GenBank/DDBJ databases">
        <authorList>
            <person name="Park Y.J."/>
            <person name="Jeong S.E."/>
            <person name="Jung H.S."/>
        </authorList>
    </citation>
    <scope>NUCLEOTIDE SEQUENCE [LARGE SCALE GENOMIC DNA]</scope>
    <source>
        <strain evidence="2">P16(2019)</strain>
    </source>
</reference>
<dbReference type="RefSeq" id="WP_143850120.1">
    <property type="nucleotide sequence ID" value="NZ_VLXZ01000013.1"/>
</dbReference>
<dbReference type="InterPro" id="IPR031681">
    <property type="entry name" value="YwqH-like"/>
</dbReference>
<keyword evidence="2" id="KW-1185">Reference proteome</keyword>
<sequence length="124" mass="14260">MSESYYRRLIFNQEIALASSVAENERLRDCRGKLKARRASMNSSKPNYSEPELTASTWRGKHADKFEDNRESGVIDTYNSLLDKVDDALDRVDNAINHSQDTLTFQTQNLQNYKAALQRELAKD</sequence>
<proteinExistence type="predicted"/>
<comment type="caution">
    <text evidence="1">The sequence shown here is derived from an EMBL/GenBank/DDBJ whole genome shotgun (WGS) entry which is preliminary data.</text>
</comment>
<name>A0A553ZV67_9BACI</name>
<dbReference type="Pfam" id="PF16888">
    <property type="entry name" value="YwqH-like"/>
    <property type="match status" value="1"/>
</dbReference>
<evidence type="ECO:0000313" key="1">
    <source>
        <dbReference type="EMBL" id="TSB45225.1"/>
    </source>
</evidence>
<gene>
    <name evidence="1" type="ORF">FN960_17320</name>
</gene>
<dbReference type="OrthoDB" id="2454201at2"/>
<dbReference type="Proteomes" id="UP000318521">
    <property type="component" value="Unassembled WGS sequence"/>
</dbReference>